<evidence type="ECO:0000313" key="2">
    <source>
        <dbReference type="EMBL" id="RLK57174.1"/>
    </source>
</evidence>
<dbReference type="AlphaFoldDB" id="A0A498CPP6"/>
<dbReference type="RefSeq" id="WP_121039569.1">
    <property type="nucleotide sequence ID" value="NZ_RCDC01000004.1"/>
</dbReference>
<dbReference type="Proteomes" id="UP000274786">
    <property type="component" value="Unassembled WGS sequence"/>
</dbReference>
<accession>A0A498CPP6</accession>
<organism evidence="2 3">
    <name type="scientific">Stenotrophomonas rhizophila</name>
    <dbReference type="NCBI Taxonomy" id="216778"/>
    <lineage>
        <taxon>Bacteria</taxon>
        <taxon>Pseudomonadati</taxon>
        <taxon>Pseudomonadota</taxon>
        <taxon>Gammaproteobacteria</taxon>
        <taxon>Lysobacterales</taxon>
        <taxon>Lysobacteraceae</taxon>
        <taxon>Stenotrophomonas</taxon>
    </lineage>
</organism>
<proteinExistence type="predicted"/>
<reference evidence="2 3" key="1">
    <citation type="submission" date="2018-10" db="EMBL/GenBank/DDBJ databases">
        <title>Comparative analysis of microorganisms from saline springs in Andes Mountain Range, Colombia.</title>
        <authorList>
            <person name="Rubin E."/>
        </authorList>
    </citation>
    <scope>NUCLEOTIDE SEQUENCE [LARGE SCALE GENOMIC DNA]</scope>
    <source>
        <strain evidence="2 3">USBA GBX 843</strain>
    </source>
</reference>
<dbReference type="EMBL" id="WELC01000010">
    <property type="protein sequence ID" value="KAB7630631.1"/>
    <property type="molecule type" value="Genomic_DNA"/>
</dbReference>
<dbReference type="Proteomes" id="UP000449004">
    <property type="component" value="Unassembled WGS sequence"/>
</dbReference>
<evidence type="ECO:0000313" key="1">
    <source>
        <dbReference type="EMBL" id="KAB7630631.1"/>
    </source>
</evidence>
<sequence>MKPIFPSALLVLAVCSLPMDGRTAETFVDARTYPTQAVGWERFRAVEARLVGGFNDVCGDTFCEGEYHNLQALRFRCSVEAASGRVEECVWTFTGSTARVDAASGAIVVDARTWACRAPLAANTQLPVLLQTLEQGQALHAPLPGTPDSMYDGLTECL</sequence>
<evidence type="ECO:0000313" key="4">
    <source>
        <dbReference type="Proteomes" id="UP000449004"/>
    </source>
</evidence>
<evidence type="ECO:0000313" key="3">
    <source>
        <dbReference type="Proteomes" id="UP000274786"/>
    </source>
</evidence>
<comment type="caution">
    <text evidence="2">The sequence shown here is derived from an EMBL/GenBank/DDBJ whole genome shotgun (WGS) entry which is preliminary data.</text>
</comment>
<reference evidence="1 4" key="2">
    <citation type="submission" date="2019-10" db="EMBL/GenBank/DDBJ databases">
        <title>Halotolerant bacteria associated to Saharan-endemic halophytes Stipa tenacissima L. and Atriplex halimus L mitigate salt stress and promote growth of tomato plants.</title>
        <authorList>
            <person name="Dif G."/>
        </authorList>
    </citation>
    <scope>NUCLEOTIDE SEQUENCE [LARGE SCALE GENOMIC DNA]</scope>
    <source>
        <strain evidence="1 4">IS26</strain>
    </source>
</reference>
<gene>
    <name evidence="2" type="ORF">BCL79_1579</name>
    <name evidence="1" type="ORF">F9K92_09735</name>
</gene>
<dbReference type="OrthoDB" id="5957117at2"/>
<name>A0A498CPP6_9GAMM</name>
<dbReference type="EMBL" id="RCDC01000004">
    <property type="protein sequence ID" value="RLK57174.1"/>
    <property type="molecule type" value="Genomic_DNA"/>
</dbReference>
<protein>
    <submittedName>
        <fullName evidence="2">Uncharacterized protein</fullName>
    </submittedName>
</protein>